<dbReference type="OrthoDB" id="10408458at2759"/>
<evidence type="ECO:0000313" key="1">
    <source>
        <dbReference type="EMBL" id="ROV99906.1"/>
    </source>
</evidence>
<organism evidence="1 2">
    <name type="scientific">Cytospora schulzeri</name>
    <dbReference type="NCBI Taxonomy" id="448051"/>
    <lineage>
        <taxon>Eukaryota</taxon>
        <taxon>Fungi</taxon>
        <taxon>Dikarya</taxon>
        <taxon>Ascomycota</taxon>
        <taxon>Pezizomycotina</taxon>
        <taxon>Sordariomycetes</taxon>
        <taxon>Sordariomycetidae</taxon>
        <taxon>Diaporthales</taxon>
        <taxon>Cytosporaceae</taxon>
        <taxon>Cytospora</taxon>
    </lineage>
</organism>
<keyword evidence="2" id="KW-1185">Reference proteome</keyword>
<accession>A0A423W9B1</accession>
<protein>
    <submittedName>
        <fullName evidence="1">Uncharacterized protein</fullName>
    </submittedName>
</protein>
<dbReference type="EMBL" id="LKEA01000022">
    <property type="protein sequence ID" value="ROV99906.1"/>
    <property type="molecule type" value="Genomic_DNA"/>
</dbReference>
<comment type="caution">
    <text evidence="1">The sequence shown here is derived from an EMBL/GenBank/DDBJ whole genome shotgun (WGS) entry which is preliminary data.</text>
</comment>
<dbReference type="Proteomes" id="UP000283895">
    <property type="component" value="Unassembled WGS sequence"/>
</dbReference>
<sequence length="966" mass="102657">MPSGLGSFSLMHWAKRIARHTKVDRVSSHNIIDIHHRLAPSTGKVEHTTDVVLLEHLTEGTLVLLGELDHLDGDLLLRRRLDEVLDLLVRGEQLVAQGGEVVDDLGQPLLLQLTAEEETLAGLGHAEVHGGLERRPVSLDQVLAEAGHLTSGGHLDAKEGVGTGKTGPGELRNLGGKVVALDGHQVGWLGNVLADERLGGDVNEVGTQDLADEGERSRGTQVALNDLQLRLTAFGILSLDDLHVERTSDVPGLGNLLGNLLDTAQDLVIQRGGRKNQSSITRVDTSLLNVLTDGMDNELALGSNTVDVELLRALDELADDDRVVGRDIAGSLKLVLELILAVNDSHGGTGQDVTGSDEHRVADLVSELLSRLDGGELLPCGLVKANAIEDGRELLSVLSLVDILGVSTENVGLSSLLEAQSDVLRQLSTDGDNDTVGTLKFVDIHNTLVAQLLEVQLVSSIEVSASLGGADGTPIELDGATDTVNTAAQDDRSLVIERHVVSGGVVGGVEVVGVSRELGSQGVNLLDPWPDAVLQTKSADLVLSAVHGVGNLPVGETHLLGLDDEVLLQALEATDCLELLGAVNNVLQLVQEPLVDLGQLVDLVHRVVLVHHSLANGEPSTIRRVLELKVEVVELVTLEANELGVHLANGLLERLLEGSANSHNLTDGLHSTADIALNVLELGKIPSRDLGNDVVKRGLEVRRGRLRDGIWKLGEGVAETNLRSRVGKRTIWLQGILDVALADDAQVANNLDGCGTEHVVLLVTQSLTGRNDNGVSSVDSERVEVLHVADSNAVVVGVPDNLVLDLLPALERLLDQNLRGQRQRASGHVSELLLVVCETRSKTSQGVSGTDNDGVTDALCGIQGLLNSVDSNRLRNGDVDLVQGPGEEVTILTELQCSDTGSQNLDAVFLEDAHLLHLDTEVQGGLATKGEEDTIGSFALDNVGDIFRGNRDWRYAQTASVTERNI</sequence>
<evidence type="ECO:0000313" key="2">
    <source>
        <dbReference type="Proteomes" id="UP000283895"/>
    </source>
</evidence>
<gene>
    <name evidence="1" type="ORF">VMCG_06224</name>
</gene>
<dbReference type="AlphaFoldDB" id="A0A423W9B1"/>
<proteinExistence type="predicted"/>
<reference evidence="1 2" key="1">
    <citation type="submission" date="2015-09" db="EMBL/GenBank/DDBJ databases">
        <title>Host preference determinants of Valsa canker pathogens revealed by comparative genomics.</title>
        <authorList>
            <person name="Yin Z."/>
            <person name="Huang L."/>
        </authorList>
    </citation>
    <scope>NUCLEOTIDE SEQUENCE [LARGE SCALE GENOMIC DNA]</scope>
    <source>
        <strain evidence="1 2">03-1</strain>
    </source>
</reference>
<name>A0A423W9B1_9PEZI</name>